<dbReference type="EMBL" id="BKCJ011548275">
    <property type="protein sequence ID" value="GFD41229.1"/>
    <property type="molecule type" value="Genomic_DNA"/>
</dbReference>
<feature type="compositionally biased region" description="Polar residues" evidence="1">
    <location>
        <begin position="26"/>
        <end position="35"/>
    </location>
</feature>
<feature type="non-terminal residue" evidence="2">
    <location>
        <position position="1"/>
    </location>
</feature>
<protein>
    <submittedName>
        <fullName evidence="2">Uncharacterized protein</fullName>
    </submittedName>
</protein>
<feature type="region of interest" description="Disordered" evidence="1">
    <location>
        <begin position="18"/>
        <end position="42"/>
    </location>
</feature>
<organism evidence="2">
    <name type="scientific">Tanacetum cinerariifolium</name>
    <name type="common">Dalmatian daisy</name>
    <name type="synonym">Chrysanthemum cinerariifolium</name>
    <dbReference type="NCBI Taxonomy" id="118510"/>
    <lineage>
        <taxon>Eukaryota</taxon>
        <taxon>Viridiplantae</taxon>
        <taxon>Streptophyta</taxon>
        <taxon>Embryophyta</taxon>
        <taxon>Tracheophyta</taxon>
        <taxon>Spermatophyta</taxon>
        <taxon>Magnoliopsida</taxon>
        <taxon>eudicotyledons</taxon>
        <taxon>Gunneridae</taxon>
        <taxon>Pentapetalae</taxon>
        <taxon>asterids</taxon>
        <taxon>campanulids</taxon>
        <taxon>Asterales</taxon>
        <taxon>Asteraceae</taxon>
        <taxon>Asteroideae</taxon>
        <taxon>Anthemideae</taxon>
        <taxon>Anthemidinae</taxon>
        <taxon>Tanacetum</taxon>
    </lineage>
</organism>
<accession>A0A699W3H2</accession>
<sequence>FQLIEAYLDACPETKEVGVKEDSLNTKKGSSSTSREPSEPVRAPHPLANVIWLKDQRFGHLMEMPDAFSLLHQKPVVAARHLPAVLIIGLVVAPFATAHGARAVCDRVCRHVVHEPPHRGAVVGP</sequence>
<reference evidence="2" key="1">
    <citation type="journal article" date="2019" name="Sci. Rep.">
        <title>Draft genome of Tanacetum cinerariifolium, the natural source of mosquito coil.</title>
        <authorList>
            <person name="Yamashiro T."/>
            <person name="Shiraishi A."/>
            <person name="Satake H."/>
            <person name="Nakayama K."/>
        </authorList>
    </citation>
    <scope>NUCLEOTIDE SEQUENCE</scope>
</reference>
<evidence type="ECO:0000313" key="2">
    <source>
        <dbReference type="EMBL" id="GFD41229.1"/>
    </source>
</evidence>
<gene>
    <name evidence="2" type="ORF">Tci_913198</name>
</gene>
<evidence type="ECO:0000256" key="1">
    <source>
        <dbReference type="SAM" id="MobiDB-lite"/>
    </source>
</evidence>
<comment type="caution">
    <text evidence="2">The sequence shown here is derived from an EMBL/GenBank/DDBJ whole genome shotgun (WGS) entry which is preliminary data.</text>
</comment>
<name>A0A699W3H2_TANCI</name>
<dbReference type="AlphaFoldDB" id="A0A699W3H2"/>
<proteinExistence type="predicted"/>